<feature type="binding site" evidence="8">
    <location>
        <position position="165"/>
    </location>
    <ligand>
        <name>substrate</name>
    </ligand>
</feature>
<dbReference type="Proteomes" id="UP000070376">
    <property type="component" value="Unassembled WGS sequence"/>
</dbReference>
<feature type="active site" evidence="9">
    <location>
        <position position="77"/>
    </location>
</feature>
<reference evidence="13" key="3">
    <citation type="submission" date="2016-01" db="EMBL/GenBank/DDBJ databases">
        <authorList>
            <person name="Mitreva M."/>
            <person name="Pepin K.H."/>
            <person name="Mihindukulasuriya K.A."/>
            <person name="Fulton R."/>
            <person name="Fronick C."/>
            <person name="O'Laughlin M."/>
            <person name="Miner T."/>
            <person name="Herter B."/>
            <person name="Rosa B.A."/>
            <person name="Cordes M."/>
            <person name="Tomlinson C."/>
            <person name="Wollam A."/>
            <person name="Palsikar V.B."/>
            <person name="Mardis E.R."/>
            <person name="Wilson R.K."/>
        </authorList>
    </citation>
    <scope>NUCLEOTIDE SEQUENCE [LARGE SCALE GENOMIC DNA]</scope>
    <source>
        <strain evidence="13">GED7749B</strain>
    </source>
</reference>
<feature type="binding site" evidence="8">
    <location>
        <begin position="229"/>
        <end position="230"/>
    </location>
    <ligand>
        <name>substrate</name>
    </ligand>
</feature>
<reference evidence="11" key="4">
    <citation type="submission" date="2016-01" db="EMBL/GenBank/DDBJ databases">
        <authorList>
            <person name="Oliw E.H."/>
        </authorList>
    </citation>
    <scope>NUCLEOTIDE SEQUENCE [LARGE SCALE GENOMIC DNA]</scope>
    <source>
        <strain evidence="11">GED7749B</strain>
    </source>
</reference>
<feature type="active site" description="Proton acceptor" evidence="8">
    <location>
        <position position="228"/>
    </location>
</feature>
<feature type="site" description="Could be important to modulate the pK values of the two catalytic cysteine residues" evidence="8">
    <location>
        <position position="219"/>
    </location>
</feature>
<dbReference type="Pfam" id="PF01678">
    <property type="entry name" value="DAP_epimerase"/>
    <property type="match status" value="2"/>
</dbReference>
<dbReference type="HAMAP" id="MF_00197">
    <property type="entry name" value="DAP_epimerase"/>
    <property type="match status" value="1"/>
</dbReference>
<dbReference type="GO" id="GO:0008837">
    <property type="term" value="F:diaminopimelate epimerase activity"/>
    <property type="evidence" value="ECO:0007669"/>
    <property type="project" value="UniProtKB-UniRule"/>
</dbReference>
<dbReference type="EMBL" id="CP010525">
    <property type="protein sequence ID" value="AJO23201.1"/>
    <property type="molecule type" value="Genomic_DNA"/>
</dbReference>
<dbReference type="GeneID" id="93260018"/>
<feature type="binding site" evidence="8">
    <location>
        <position position="201"/>
    </location>
    <ligand>
        <name>substrate</name>
    </ligand>
</feature>
<feature type="binding site" evidence="8">
    <location>
        <begin position="78"/>
        <end position="79"/>
    </location>
    <ligand>
        <name>substrate</name>
    </ligand>
</feature>
<dbReference type="PANTHER" id="PTHR31689:SF0">
    <property type="entry name" value="DIAMINOPIMELATE EPIMERASE"/>
    <property type="match status" value="1"/>
</dbReference>
<evidence type="ECO:0000313" key="12">
    <source>
        <dbReference type="Proteomes" id="UP000032024"/>
    </source>
</evidence>
<dbReference type="Proteomes" id="UP000032024">
    <property type="component" value="Chromosome"/>
</dbReference>
<feature type="binding site" evidence="8">
    <location>
        <begin position="219"/>
        <end position="220"/>
    </location>
    <ligand>
        <name>substrate</name>
    </ligand>
</feature>
<dbReference type="STRING" id="1398.AB434_2890"/>
<evidence type="ECO:0000256" key="9">
    <source>
        <dbReference type="PROSITE-ProRule" id="PRU10125"/>
    </source>
</evidence>
<keyword evidence="4 8" id="KW-0028">Amino-acid biosynthesis</keyword>
<evidence type="ECO:0000256" key="5">
    <source>
        <dbReference type="ARBA" id="ARBA00023154"/>
    </source>
</evidence>
<evidence type="ECO:0000256" key="3">
    <source>
        <dbReference type="ARBA" id="ARBA00013080"/>
    </source>
</evidence>
<dbReference type="Gene3D" id="3.10.310.10">
    <property type="entry name" value="Diaminopimelate Epimerase, Chain A, domain 1"/>
    <property type="match status" value="2"/>
</dbReference>
<evidence type="ECO:0000256" key="6">
    <source>
        <dbReference type="ARBA" id="ARBA00023235"/>
    </source>
</evidence>
<dbReference type="PANTHER" id="PTHR31689">
    <property type="entry name" value="DIAMINOPIMELATE EPIMERASE, CHLOROPLASTIC"/>
    <property type="match status" value="1"/>
</dbReference>
<dbReference type="PATRIC" id="fig|1398.18.peg.2398"/>
<comment type="caution">
    <text evidence="8">Lacks conserved residue(s) required for the propagation of feature annotation.</text>
</comment>
<evidence type="ECO:0000256" key="1">
    <source>
        <dbReference type="ARBA" id="ARBA00005196"/>
    </source>
</evidence>
<feature type="active site" description="Proton donor" evidence="8">
    <location>
        <position position="77"/>
    </location>
</feature>
<reference evidence="10" key="1">
    <citation type="submission" date="2015-01" db="EMBL/GenBank/DDBJ databases">
        <title>Comparative genome analysis of Bacillus coagulans HM-08, Clostridium butyricum HM-68, Bacillus subtilis HM-66 and Bacillus licheniformis BL-09.</title>
        <authorList>
            <person name="Zhang H."/>
        </authorList>
    </citation>
    <scope>NUCLEOTIDE SEQUENCE [LARGE SCALE GENOMIC DNA]</scope>
    <source>
        <strain evidence="10">HM-08</strain>
    </source>
</reference>
<dbReference type="GO" id="GO:0009089">
    <property type="term" value="P:lysine biosynthetic process via diaminopimelate"/>
    <property type="evidence" value="ECO:0007669"/>
    <property type="project" value="UniProtKB-UniRule"/>
</dbReference>
<comment type="subcellular location">
    <subcellularLocation>
        <location evidence="8">Cytoplasm</location>
    </subcellularLocation>
</comment>
<keyword evidence="5 8" id="KW-0457">Lysine biosynthesis</keyword>
<evidence type="ECO:0000256" key="7">
    <source>
        <dbReference type="ARBA" id="ARBA00051712"/>
    </source>
</evidence>
<dbReference type="InterPro" id="IPR001653">
    <property type="entry name" value="DAP_epimerase_DapF"/>
</dbReference>
<name>A0A0C5C8K5_HEYCO</name>
<dbReference type="PROSITE" id="PS01326">
    <property type="entry name" value="DAP_EPIMERASE"/>
    <property type="match status" value="1"/>
</dbReference>
<dbReference type="AlphaFoldDB" id="A0A0C5C8K5"/>
<comment type="similarity">
    <text evidence="2 8">Belongs to the diaminopimelate epimerase family.</text>
</comment>
<comment type="function">
    <text evidence="8">Catalyzes the stereoinversion of LL-2,6-diaminopimelate (L,L-DAP) to meso-diaminopimelate (meso-DAP), a precursor of L-lysine and an essential component of the bacterial peptidoglycan.</text>
</comment>
<comment type="catalytic activity">
    <reaction evidence="7 8">
        <text>(2S,6S)-2,6-diaminopimelate = meso-2,6-diaminopimelate</text>
        <dbReference type="Rhea" id="RHEA:15393"/>
        <dbReference type="ChEBI" id="CHEBI:57609"/>
        <dbReference type="ChEBI" id="CHEBI:57791"/>
        <dbReference type="EC" id="5.1.1.7"/>
    </reaction>
</comment>
<gene>
    <name evidence="8" type="primary">dapF</name>
    <name evidence="11" type="ORF">HMPREF3213_03912</name>
    <name evidence="10" type="ORF">SB48_HM08orf03808</name>
</gene>
<organism evidence="11 13">
    <name type="scientific">Heyndrickxia coagulans</name>
    <name type="common">Weizmannia coagulans</name>
    <dbReference type="NCBI Taxonomy" id="1398"/>
    <lineage>
        <taxon>Bacteria</taxon>
        <taxon>Bacillati</taxon>
        <taxon>Bacillota</taxon>
        <taxon>Bacilli</taxon>
        <taxon>Bacillales</taxon>
        <taxon>Bacillaceae</taxon>
        <taxon>Heyndrickxia</taxon>
    </lineage>
</organism>
<protein>
    <recommendedName>
        <fullName evidence="3 8">Diaminopimelate epimerase</fullName>
        <shortName evidence="8">DAP epimerase</shortName>
        <ecNumber evidence="3 8">5.1.1.7</ecNumber>
    </recommendedName>
    <alternativeName>
        <fullName evidence="8">PLP-independent amino acid racemase</fullName>
    </alternativeName>
</protein>
<comment type="pathway">
    <text evidence="1 8">Amino-acid biosynthesis; L-lysine biosynthesis via DAP pathway; DL-2,6-diaminopimelate from LL-2,6-diaminopimelate: step 1/1.</text>
</comment>
<dbReference type="UniPathway" id="UPA00034">
    <property type="reaction ID" value="UER00025"/>
</dbReference>
<reference evidence="12" key="2">
    <citation type="submission" date="2015-01" db="EMBL/GenBank/DDBJ databases">
        <title>Comparative genome analysis of Bacillus coagulans HM-08, Clostridium butyricum HM-68, Bacillus subtilis HM-66 and Bacillus paralicheniformis BL-09.</title>
        <authorList>
            <person name="Zhang H."/>
        </authorList>
    </citation>
    <scope>NUCLEOTIDE SEQUENCE [LARGE SCALE GENOMIC DNA]</scope>
    <source>
        <strain evidence="12">HM-08</strain>
    </source>
</reference>
<feature type="binding site" evidence="8">
    <location>
        <position position="68"/>
    </location>
    <ligand>
        <name>substrate</name>
    </ligand>
</feature>
<dbReference type="RefSeq" id="WP_014098447.1">
    <property type="nucleotide sequence ID" value="NZ_CP010525.1"/>
</dbReference>
<comment type="subunit">
    <text evidence="8">Homodimer.</text>
</comment>
<evidence type="ECO:0000313" key="10">
    <source>
        <dbReference type="EMBL" id="AJO23201.1"/>
    </source>
</evidence>
<feature type="binding site" evidence="8">
    <location>
        <position position="13"/>
    </location>
    <ligand>
        <name>substrate</name>
    </ligand>
</feature>
<keyword evidence="12" id="KW-1185">Reference proteome</keyword>
<evidence type="ECO:0000256" key="8">
    <source>
        <dbReference type="HAMAP-Rule" id="MF_00197"/>
    </source>
</evidence>
<evidence type="ECO:0000313" key="13">
    <source>
        <dbReference type="Proteomes" id="UP000070376"/>
    </source>
</evidence>
<evidence type="ECO:0000256" key="2">
    <source>
        <dbReference type="ARBA" id="ARBA00010219"/>
    </source>
</evidence>
<evidence type="ECO:0000256" key="4">
    <source>
        <dbReference type="ARBA" id="ARBA00022605"/>
    </source>
</evidence>
<keyword evidence="8" id="KW-0963">Cytoplasm</keyword>
<dbReference type="SUPFAM" id="SSF54506">
    <property type="entry name" value="Diaminopimelate epimerase-like"/>
    <property type="match status" value="2"/>
</dbReference>
<dbReference type="NCBIfam" id="TIGR00652">
    <property type="entry name" value="DapF"/>
    <property type="match status" value="1"/>
</dbReference>
<proteinExistence type="inferred from homology"/>
<dbReference type="InterPro" id="IPR018510">
    <property type="entry name" value="DAP_epimerase_AS"/>
</dbReference>
<evidence type="ECO:0000313" key="11">
    <source>
        <dbReference type="EMBL" id="KWZ76159.1"/>
    </source>
</evidence>
<dbReference type="GO" id="GO:0005829">
    <property type="term" value="C:cytosol"/>
    <property type="evidence" value="ECO:0007669"/>
    <property type="project" value="TreeGrafter"/>
</dbReference>
<keyword evidence="6 8" id="KW-0413">Isomerase</keyword>
<accession>A0A0C5C8K5</accession>
<feature type="site" description="Could be important to modulate the pK values of the two catalytic cysteine residues" evidence="8">
    <location>
        <position position="167"/>
    </location>
</feature>
<sequence>MHVKLIKCHGSGNDFLLIDETEISAPLTDDIRKKMALSFCRRDAGLGADGLLFVSESQQADAKMRVFNADGSEASMCGNGLRCVARYVSEKRGKDDLLIETMKANLYARKAEPLLDGIPTFRVEISPVSFDLNKLPMHIDKEVLINEPVKALSEDLSFTAVAVPNPHLIAFVENEGFRSDTQKTLSEYVNGPNDIFPDGVNVSFAKPIGENGLYVRTFERGVGFTNACGTAMSASSLVACLLRLRPFGEMIDVFNNGGKVRCFVQKIEKEGEPAYTIDLIGNATYLYETAVSFDDGHPEQFRIAEKKDFGEQKLYQKLETHAKETVEKALA</sequence>
<dbReference type="EMBL" id="LRPN01000211">
    <property type="protein sequence ID" value="KWZ76159.1"/>
    <property type="molecule type" value="Genomic_DNA"/>
</dbReference>
<dbReference type="EC" id="5.1.1.7" evidence="3 8"/>